<keyword evidence="2" id="KW-1185">Reference proteome</keyword>
<gene>
    <name evidence="1" type="ORF">ACOLOM_LOCUS14393</name>
</gene>
<accession>A0ACA9R936</accession>
<feature type="non-terminal residue" evidence="1">
    <location>
        <position position="61"/>
    </location>
</feature>
<feature type="non-terminal residue" evidence="1">
    <location>
        <position position="1"/>
    </location>
</feature>
<comment type="caution">
    <text evidence="1">The sequence shown here is derived from an EMBL/GenBank/DDBJ whole genome shotgun (WGS) entry which is preliminary data.</text>
</comment>
<protein>
    <submittedName>
        <fullName evidence="1">16858_t:CDS:1</fullName>
    </submittedName>
</protein>
<evidence type="ECO:0000313" key="1">
    <source>
        <dbReference type="EMBL" id="CAG8782709.1"/>
    </source>
</evidence>
<name>A0ACA9R936_9GLOM</name>
<dbReference type="EMBL" id="CAJVPT010073215">
    <property type="protein sequence ID" value="CAG8782709.1"/>
    <property type="molecule type" value="Genomic_DNA"/>
</dbReference>
<sequence length="61" mass="7024">VCARKASEPIPHDEHICLGANLGRRQSIHRRVHSTLDRLTSRNEIRTRPAHKNFDDLRNGT</sequence>
<reference evidence="1" key="1">
    <citation type="submission" date="2021-06" db="EMBL/GenBank/DDBJ databases">
        <authorList>
            <person name="Kallberg Y."/>
            <person name="Tangrot J."/>
            <person name="Rosling A."/>
        </authorList>
    </citation>
    <scope>NUCLEOTIDE SEQUENCE</scope>
    <source>
        <strain evidence="1">CL356</strain>
    </source>
</reference>
<proteinExistence type="predicted"/>
<evidence type="ECO:0000313" key="2">
    <source>
        <dbReference type="Proteomes" id="UP000789525"/>
    </source>
</evidence>
<dbReference type="Proteomes" id="UP000789525">
    <property type="component" value="Unassembled WGS sequence"/>
</dbReference>
<organism evidence="1 2">
    <name type="scientific">Acaulospora colombiana</name>
    <dbReference type="NCBI Taxonomy" id="27376"/>
    <lineage>
        <taxon>Eukaryota</taxon>
        <taxon>Fungi</taxon>
        <taxon>Fungi incertae sedis</taxon>
        <taxon>Mucoromycota</taxon>
        <taxon>Glomeromycotina</taxon>
        <taxon>Glomeromycetes</taxon>
        <taxon>Diversisporales</taxon>
        <taxon>Acaulosporaceae</taxon>
        <taxon>Acaulospora</taxon>
    </lineage>
</organism>